<reference evidence="1" key="1">
    <citation type="journal article" date="2021" name="Nat. Commun.">
        <title>Genetic determinants of endophytism in the Arabidopsis root mycobiome.</title>
        <authorList>
            <person name="Mesny F."/>
            <person name="Miyauchi S."/>
            <person name="Thiergart T."/>
            <person name="Pickel B."/>
            <person name="Atanasova L."/>
            <person name="Karlsson M."/>
            <person name="Huettel B."/>
            <person name="Barry K.W."/>
            <person name="Haridas S."/>
            <person name="Chen C."/>
            <person name="Bauer D."/>
            <person name="Andreopoulos W."/>
            <person name="Pangilinan J."/>
            <person name="LaButti K."/>
            <person name="Riley R."/>
            <person name="Lipzen A."/>
            <person name="Clum A."/>
            <person name="Drula E."/>
            <person name="Henrissat B."/>
            <person name="Kohler A."/>
            <person name="Grigoriev I.V."/>
            <person name="Martin F.M."/>
            <person name="Hacquard S."/>
        </authorList>
    </citation>
    <scope>NUCLEOTIDE SEQUENCE</scope>
    <source>
        <strain evidence="1">MPI-CAGE-AT-0016</strain>
    </source>
</reference>
<dbReference type="EMBL" id="JAGPXD010000004">
    <property type="protein sequence ID" value="KAH7358671.1"/>
    <property type="molecule type" value="Genomic_DNA"/>
</dbReference>
<dbReference type="OrthoDB" id="4822096at2759"/>
<dbReference type="InterPro" id="IPR011009">
    <property type="entry name" value="Kinase-like_dom_sf"/>
</dbReference>
<dbReference type="Proteomes" id="UP000813385">
    <property type="component" value="Unassembled WGS sequence"/>
</dbReference>
<accession>A0A8K0X1X7</accession>
<evidence type="ECO:0000313" key="1">
    <source>
        <dbReference type="EMBL" id="KAH7358671.1"/>
    </source>
</evidence>
<gene>
    <name evidence="1" type="ORF">B0T11DRAFT_106751</name>
</gene>
<protein>
    <recommendedName>
        <fullName evidence="3">Aminoglycoside phosphotransferase domain-containing protein</fullName>
    </recommendedName>
</protein>
<dbReference type="AlphaFoldDB" id="A0A8K0X1X7"/>
<evidence type="ECO:0000313" key="2">
    <source>
        <dbReference type="Proteomes" id="UP000813385"/>
    </source>
</evidence>
<organism evidence="1 2">
    <name type="scientific">Plectosphaerella cucumerina</name>
    <dbReference type="NCBI Taxonomy" id="40658"/>
    <lineage>
        <taxon>Eukaryota</taxon>
        <taxon>Fungi</taxon>
        <taxon>Dikarya</taxon>
        <taxon>Ascomycota</taxon>
        <taxon>Pezizomycotina</taxon>
        <taxon>Sordariomycetes</taxon>
        <taxon>Hypocreomycetidae</taxon>
        <taxon>Glomerellales</taxon>
        <taxon>Plectosphaerellaceae</taxon>
        <taxon>Plectosphaerella</taxon>
    </lineage>
</organism>
<name>A0A8K0X1X7_9PEZI</name>
<sequence>MSQSGIDVSTRDFHGSCCGWLEPLNNELAPGGSHPEDATISLTNRPLMVTTISFEHSGTPRTIQQDQTYSCTDSFASDMLTKHDEYMRHNPHAVADENDAQERMAMRTLLRAVSHHFLMRERRHGPFLVQLTDLHQSNILVDDDWNITCLVDLEWVCALPAEMLSVPCWLTGCGVDEIVGEQYELYDAARQTFLSIMEEQDTARHNKVARILQNFMGLQTGVVLGVPEVLERLALPVPRPYTAQILYRREGIGHVDANLKFLAS</sequence>
<proteinExistence type="predicted"/>
<keyword evidence="2" id="KW-1185">Reference proteome</keyword>
<evidence type="ECO:0008006" key="3">
    <source>
        <dbReference type="Google" id="ProtNLM"/>
    </source>
</evidence>
<dbReference type="SUPFAM" id="SSF56112">
    <property type="entry name" value="Protein kinase-like (PK-like)"/>
    <property type="match status" value="1"/>
</dbReference>
<comment type="caution">
    <text evidence="1">The sequence shown here is derived from an EMBL/GenBank/DDBJ whole genome shotgun (WGS) entry which is preliminary data.</text>
</comment>